<organism evidence="1">
    <name type="scientific">Tanacetum cinerariifolium</name>
    <name type="common">Dalmatian daisy</name>
    <name type="synonym">Chrysanthemum cinerariifolium</name>
    <dbReference type="NCBI Taxonomy" id="118510"/>
    <lineage>
        <taxon>Eukaryota</taxon>
        <taxon>Viridiplantae</taxon>
        <taxon>Streptophyta</taxon>
        <taxon>Embryophyta</taxon>
        <taxon>Tracheophyta</taxon>
        <taxon>Spermatophyta</taxon>
        <taxon>Magnoliopsida</taxon>
        <taxon>eudicotyledons</taxon>
        <taxon>Gunneridae</taxon>
        <taxon>Pentapetalae</taxon>
        <taxon>asterids</taxon>
        <taxon>campanulids</taxon>
        <taxon>Asterales</taxon>
        <taxon>Asteraceae</taxon>
        <taxon>Asteroideae</taxon>
        <taxon>Anthemideae</taxon>
        <taxon>Anthemidinae</taxon>
        <taxon>Tanacetum</taxon>
    </lineage>
</organism>
<dbReference type="CDD" id="cd00303">
    <property type="entry name" value="retropepsin_like"/>
    <property type="match status" value="1"/>
</dbReference>
<dbReference type="AlphaFoldDB" id="A0A699ICS4"/>
<feature type="non-terminal residue" evidence="1">
    <location>
        <position position="948"/>
    </location>
</feature>
<proteinExistence type="predicted"/>
<dbReference type="Gene3D" id="2.40.70.10">
    <property type="entry name" value="Acid Proteases"/>
    <property type="match status" value="1"/>
</dbReference>
<dbReference type="PANTHER" id="PTHR33067">
    <property type="entry name" value="RNA-DIRECTED DNA POLYMERASE-RELATED"/>
    <property type="match status" value="1"/>
</dbReference>
<dbReference type="GO" id="GO:0003964">
    <property type="term" value="F:RNA-directed DNA polymerase activity"/>
    <property type="evidence" value="ECO:0007669"/>
    <property type="project" value="UniProtKB-KW"/>
</dbReference>
<reference evidence="1" key="1">
    <citation type="journal article" date="2019" name="Sci. Rep.">
        <title>Draft genome of Tanacetum cinerariifolium, the natural source of mosquito coil.</title>
        <authorList>
            <person name="Yamashiro T."/>
            <person name="Shiraishi A."/>
            <person name="Satake H."/>
            <person name="Nakayama K."/>
        </authorList>
    </citation>
    <scope>NUCLEOTIDE SEQUENCE</scope>
</reference>
<evidence type="ECO:0000313" key="1">
    <source>
        <dbReference type="EMBL" id="GEZ33489.1"/>
    </source>
</evidence>
<accession>A0A699ICS4</accession>
<gene>
    <name evidence="1" type="ORF">Tci_505462</name>
</gene>
<keyword evidence="1" id="KW-0548">Nucleotidyltransferase</keyword>
<keyword evidence="1" id="KW-0695">RNA-directed DNA polymerase</keyword>
<dbReference type="EMBL" id="BKCJ010266664">
    <property type="protein sequence ID" value="GEZ33489.1"/>
    <property type="molecule type" value="Genomic_DNA"/>
</dbReference>
<protein>
    <submittedName>
        <fullName evidence="1">Reverse transcriptase domain-containing protein</fullName>
    </submittedName>
</protein>
<keyword evidence="1" id="KW-0808">Transferase</keyword>
<dbReference type="InterPro" id="IPR021109">
    <property type="entry name" value="Peptidase_aspartic_dom_sf"/>
</dbReference>
<feature type="non-terminal residue" evidence="1">
    <location>
        <position position="1"/>
    </location>
</feature>
<sequence length="948" mass="106906">DSSEPSNDNTNAANALQEAFVVNQDPSKNSSQSPPQINHHCCYECGDPLEDIFCHQCAYGNSFTYDSTPNFVRDSPNIFNPPLQPQTHSYEFWSPGDKIICDLDKTPDLSQRPPQNCPKCGNPVNDAFEPFNDNTNVVNALQEPFVVKEDPGENSSQSPPQINHYCYYGCGDPLEDIFCHQCTCKLCGRGAHYGNNCPPKFLVVPDPEPFNNQTVDELPQTVSSFYPTWYSEDGNSFTYDSTSNLVHDSPNFPVIHQPIREKTCAELLAKEQEANIDTQPFQYSVIPQPPQEEMSVEFLQEKRNQIDYVKTFLRKLNRIFLRMPKVLSLAWETILEIELAFEDKHCQPEDILELFKRLYNDEQNIPRELADYAIAVIPSLSTEEPDNSLSIGDKHLDTVSATESDEFIKSGVENLVSIPSESEGIPDNMCDVPFHDNSPPLDNVEASPPNSELVSSEVIEIVIPKVGGIDDDILLTIKDDILRKKLLNVNLFIANIEALNDNPTPSFDFMTKSSSTSLNSLLEETNTFDNSLPEFEIFCFDLEEISSGSTTTRFDISLPEYEAFYDDHVKEISSGSTTTHSDSSLYDSFIFDLLINPFSPTDRSDFYEFADELAHIISLPDGSTTTHSDSSLYDSFIFDLLINPFPPADRSDFYEFADEIAHIISPPEYDCFCFKNEPNSGDFTMDVVEDIFPTREPRVHNDLPTHPTFQLNQDFILSSESLFTYVVWIFLLFLSYSVAPQYLLSFGNEDTIFNPGICSYHIFSFMPDVSHRTLADMGASINLMPLSIWKKLSLPELTPTQMILELAGRSTTRPAGIAEDVFVKLGKFHFPTDFVVVDYVVDPRVPLILRRPFFRTGRALIDVYGEELTLRVDDKAITFKVGQTSKYSYNDAKSINQIDVINVAYEEYVQEVLGFLEIPKSGNPTLTSKPIIASFSPSCTPFEGSDFI</sequence>
<comment type="caution">
    <text evidence="1">The sequence shown here is derived from an EMBL/GenBank/DDBJ whole genome shotgun (WGS) entry which is preliminary data.</text>
</comment>
<dbReference type="PANTHER" id="PTHR33067:SF9">
    <property type="entry name" value="RNA-DIRECTED DNA POLYMERASE"/>
    <property type="match status" value="1"/>
</dbReference>
<name>A0A699ICS4_TANCI</name>